<evidence type="ECO:0000256" key="4">
    <source>
        <dbReference type="ARBA" id="ARBA00022475"/>
    </source>
</evidence>
<evidence type="ECO:0000256" key="3">
    <source>
        <dbReference type="ARBA" id="ARBA00022448"/>
    </source>
</evidence>
<feature type="transmembrane region" description="Helical" evidence="8">
    <location>
        <begin position="286"/>
        <end position="309"/>
    </location>
</feature>
<dbReference type="eggNOG" id="COG0679">
    <property type="taxonomic scope" value="Bacteria"/>
</dbReference>
<dbReference type="InterPro" id="IPR004776">
    <property type="entry name" value="Mem_transp_PIN-like"/>
</dbReference>
<evidence type="ECO:0000256" key="5">
    <source>
        <dbReference type="ARBA" id="ARBA00022692"/>
    </source>
</evidence>
<organism evidence="9 10">
    <name type="scientific">Intestinimonas butyriciproducens</name>
    <dbReference type="NCBI Taxonomy" id="1297617"/>
    <lineage>
        <taxon>Bacteria</taxon>
        <taxon>Bacillati</taxon>
        <taxon>Bacillota</taxon>
        <taxon>Clostridia</taxon>
        <taxon>Eubacteriales</taxon>
        <taxon>Intestinimonas</taxon>
    </lineage>
</organism>
<evidence type="ECO:0000313" key="9">
    <source>
        <dbReference type="EMBL" id="ALP94412.1"/>
    </source>
</evidence>
<keyword evidence="7 8" id="KW-0472">Membrane</keyword>
<keyword evidence="3" id="KW-0813">Transport</keyword>
<dbReference type="InterPro" id="IPR038770">
    <property type="entry name" value="Na+/solute_symporter_sf"/>
</dbReference>
<dbReference type="KEGG" id="ibu:IB211_02021"/>
<proteinExistence type="inferred from homology"/>
<dbReference type="Pfam" id="PF03547">
    <property type="entry name" value="Mem_trans"/>
    <property type="match status" value="1"/>
</dbReference>
<evidence type="ECO:0000256" key="7">
    <source>
        <dbReference type="ARBA" id="ARBA00023136"/>
    </source>
</evidence>
<dbReference type="PANTHER" id="PTHR36838">
    <property type="entry name" value="AUXIN EFFLUX CARRIER FAMILY PROTEIN"/>
    <property type="match status" value="1"/>
</dbReference>
<keyword evidence="5 8" id="KW-0812">Transmembrane</keyword>
<evidence type="ECO:0000256" key="1">
    <source>
        <dbReference type="ARBA" id="ARBA00004651"/>
    </source>
</evidence>
<gene>
    <name evidence="9" type="ORF">IB211_02021</name>
</gene>
<evidence type="ECO:0000313" key="10">
    <source>
        <dbReference type="Proteomes" id="UP000064844"/>
    </source>
</evidence>
<evidence type="ECO:0000256" key="8">
    <source>
        <dbReference type="SAM" id="Phobius"/>
    </source>
</evidence>
<dbReference type="RefSeq" id="WP_058117939.1">
    <property type="nucleotide sequence ID" value="NZ_CALICV010000094.1"/>
</dbReference>
<feature type="transmembrane region" description="Helical" evidence="8">
    <location>
        <begin position="103"/>
        <end position="121"/>
    </location>
</feature>
<comment type="subcellular location">
    <subcellularLocation>
        <location evidence="1">Cell membrane</location>
        <topology evidence="1">Multi-pass membrane protein</topology>
    </subcellularLocation>
</comment>
<dbReference type="Gene3D" id="1.20.1530.20">
    <property type="match status" value="1"/>
</dbReference>
<evidence type="ECO:0000256" key="2">
    <source>
        <dbReference type="ARBA" id="ARBA00010145"/>
    </source>
</evidence>
<feature type="transmembrane region" description="Helical" evidence="8">
    <location>
        <begin position="68"/>
        <end position="91"/>
    </location>
</feature>
<dbReference type="GO" id="GO:0005886">
    <property type="term" value="C:plasma membrane"/>
    <property type="evidence" value="ECO:0007669"/>
    <property type="project" value="UniProtKB-SubCell"/>
</dbReference>
<comment type="similarity">
    <text evidence="2">Belongs to the auxin efflux carrier (TC 2.A.69) family.</text>
</comment>
<keyword evidence="4" id="KW-1003">Cell membrane</keyword>
<protein>
    <submittedName>
        <fullName evidence="9">Transporter</fullName>
    </submittedName>
</protein>
<keyword evidence="10" id="KW-1185">Reference proteome</keyword>
<dbReference type="AlphaFoldDB" id="A0A0S2W507"/>
<reference evidence="9 10" key="1">
    <citation type="journal article" date="2015" name="Nat. Commun.">
        <title>Production of butyrate from lysine and the Amadori product fructoselysine by a human gut commensal.</title>
        <authorList>
            <person name="Bui T.P."/>
            <person name="Ritari J."/>
            <person name="Boeren S."/>
            <person name="de Waard P."/>
            <person name="Plugge C.M."/>
            <person name="de Vos W.M."/>
        </authorList>
    </citation>
    <scope>NUCLEOTIDE SEQUENCE [LARGE SCALE GENOMIC DNA]</scope>
    <source>
        <strain evidence="9 10">AF211</strain>
    </source>
</reference>
<feature type="transmembrane region" description="Helical" evidence="8">
    <location>
        <begin position="6"/>
        <end position="25"/>
    </location>
</feature>
<feature type="transmembrane region" description="Helical" evidence="8">
    <location>
        <begin position="230"/>
        <end position="254"/>
    </location>
</feature>
<feature type="transmembrane region" description="Helical" evidence="8">
    <location>
        <begin position="169"/>
        <end position="187"/>
    </location>
</feature>
<reference evidence="10" key="2">
    <citation type="submission" date="2015-04" db="EMBL/GenBank/DDBJ databases">
        <title>A butyrogenic pathway from the amino acid lysine in a human gut commensal.</title>
        <authorList>
            <person name="de Vos W.M."/>
            <person name="Bui N.T.P."/>
            <person name="Plugge C.M."/>
            <person name="Ritari J."/>
        </authorList>
    </citation>
    <scope>NUCLEOTIDE SEQUENCE [LARGE SCALE GENOMIC DNA]</scope>
    <source>
        <strain evidence="10">AF211</strain>
    </source>
</reference>
<name>A0A0S2W507_9FIRM</name>
<dbReference type="EMBL" id="CP011307">
    <property type="protein sequence ID" value="ALP94412.1"/>
    <property type="molecule type" value="Genomic_DNA"/>
</dbReference>
<keyword evidence="6 8" id="KW-1133">Transmembrane helix</keyword>
<sequence length="316" mass="34050">MESFFYSVNATAPVFLVILLGYILRRIGILDEHFVSVCNRFNFKITLPVMLFVQMTETSLRDNFSGGFVLLCAVITVLSAVGIWIGARIFLKDRHMVGAFVQAGYRSSVAVLGMALVTNIYGSGAVVPMMMVGSVPLFNVFAVLILTLEGPTHEESSLKENLLKAGKDIVTNPILLAILLGMAASWFEIRFPLMLERGMGYVADMAMPQALVCIGASFQGTEALKKIKPTLAVTFIKLMVLPGVFLPICVALGLRGEYLAAVLVMQGSPTTSTGYVMAENMGGDGVLASSAVVSTTVLSAFSLTFWVFLSRSFGLI</sequence>
<evidence type="ECO:0000256" key="6">
    <source>
        <dbReference type="ARBA" id="ARBA00022989"/>
    </source>
</evidence>
<accession>A0A0S2W507</accession>
<dbReference type="Proteomes" id="UP000064844">
    <property type="component" value="Chromosome"/>
</dbReference>
<dbReference type="GO" id="GO:0055085">
    <property type="term" value="P:transmembrane transport"/>
    <property type="evidence" value="ECO:0007669"/>
    <property type="project" value="InterPro"/>
</dbReference>
<dbReference type="PANTHER" id="PTHR36838:SF4">
    <property type="entry name" value="AUXIN EFFLUX CARRIER FAMILY PROTEIN"/>
    <property type="match status" value="1"/>
</dbReference>